<proteinExistence type="predicted"/>
<evidence type="ECO:0000313" key="1">
    <source>
        <dbReference type="EMBL" id="KAF8914321.1"/>
    </source>
</evidence>
<dbReference type="EMBL" id="JADNYJ010000001">
    <property type="protein sequence ID" value="KAF8914321.1"/>
    <property type="molecule type" value="Genomic_DNA"/>
</dbReference>
<protein>
    <submittedName>
        <fullName evidence="1">Uncharacterized protein</fullName>
    </submittedName>
</protein>
<sequence>MLSCEYRVKGSRGPADGTAGTWLEEQEYISRKYGQPFKIPAHSFITAHKYILRLEKALHKAEQSSSTGSWRNVGCLAYRMSGFLNMVCTNSIQGFVLSFNVILLPILLQIGQEVCLPVVSCQKLVRKIEAAHAHPNIIIRSKFRGVGLEHIPPFSGIQGE</sequence>
<gene>
    <name evidence="1" type="ORF">CPB84DRAFT_1758973</name>
</gene>
<dbReference type="Proteomes" id="UP000724874">
    <property type="component" value="Unassembled WGS sequence"/>
</dbReference>
<comment type="caution">
    <text evidence="1">The sequence shown here is derived from an EMBL/GenBank/DDBJ whole genome shotgun (WGS) entry which is preliminary data.</text>
</comment>
<reference evidence="1" key="1">
    <citation type="submission" date="2020-11" db="EMBL/GenBank/DDBJ databases">
        <authorList>
            <consortium name="DOE Joint Genome Institute"/>
            <person name="Ahrendt S."/>
            <person name="Riley R."/>
            <person name="Andreopoulos W."/>
            <person name="LaButti K."/>
            <person name="Pangilinan J."/>
            <person name="Ruiz-duenas F.J."/>
            <person name="Barrasa J.M."/>
            <person name="Sanchez-Garcia M."/>
            <person name="Camarero S."/>
            <person name="Miyauchi S."/>
            <person name="Serrano A."/>
            <person name="Linde D."/>
            <person name="Babiker R."/>
            <person name="Drula E."/>
            <person name="Ayuso-Fernandez I."/>
            <person name="Pacheco R."/>
            <person name="Padilla G."/>
            <person name="Ferreira P."/>
            <person name="Barriuso J."/>
            <person name="Kellner H."/>
            <person name="Castanera R."/>
            <person name="Alfaro M."/>
            <person name="Ramirez L."/>
            <person name="Pisabarro A.G."/>
            <person name="Kuo A."/>
            <person name="Tritt A."/>
            <person name="Lipzen A."/>
            <person name="He G."/>
            <person name="Yan M."/>
            <person name="Ng V."/>
            <person name="Cullen D."/>
            <person name="Martin F."/>
            <person name="Rosso M.-N."/>
            <person name="Henrissat B."/>
            <person name="Hibbett D."/>
            <person name="Martinez A.T."/>
            <person name="Grigoriev I.V."/>
        </authorList>
    </citation>
    <scope>NUCLEOTIDE SEQUENCE</scope>
    <source>
        <strain evidence="1">AH 44721</strain>
    </source>
</reference>
<name>A0A9P5P3U8_GYMJU</name>
<keyword evidence="2" id="KW-1185">Reference proteome</keyword>
<accession>A0A9P5P3U8</accession>
<feature type="non-terminal residue" evidence="1">
    <location>
        <position position="160"/>
    </location>
</feature>
<dbReference type="AlphaFoldDB" id="A0A9P5P3U8"/>
<evidence type="ECO:0000313" key="2">
    <source>
        <dbReference type="Proteomes" id="UP000724874"/>
    </source>
</evidence>
<organism evidence="1 2">
    <name type="scientific">Gymnopilus junonius</name>
    <name type="common">Spectacular rustgill mushroom</name>
    <name type="synonym">Gymnopilus spectabilis subsp. junonius</name>
    <dbReference type="NCBI Taxonomy" id="109634"/>
    <lineage>
        <taxon>Eukaryota</taxon>
        <taxon>Fungi</taxon>
        <taxon>Dikarya</taxon>
        <taxon>Basidiomycota</taxon>
        <taxon>Agaricomycotina</taxon>
        <taxon>Agaricomycetes</taxon>
        <taxon>Agaricomycetidae</taxon>
        <taxon>Agaricales</taxon>
        <taxon>Agaricineae</taxon>
        <taxon>Hymenogastraceae</taxon>
        <taxon>Gymnopilus</taxon>
    </lineage>
</organism>